<dbReference type="RefSeq" id="WP_208131649.1">
    <property type="nucleotide sequence ID" value="NZ_BAABGQ010000005.1"/>
</dbReference>
<feature type="domain" description="DUF1731" evidence="3">
    <location>
        <begin position="254"/>
        <end position="297"/>
    </location>
</feature>
<dbReference type="CDD" id="cd05242">
    <property type="entry name" value="SDR_a8"/>
    <property type="match status" value="1"/>
</dbReference>
<feature type="domain" description="NAD-dependent epimerase/dehydratase" evidence="2">
    <location>
        <begin position="3"/>
        <end position="218"/>
    </location>
</feature>
<evidence type="ECO:0000313" key="4">
    <source>
        <dbReference type="EMBL" id="GAA4497391.1"/>
    </source>
</evidence>
<name>A0ABP8Q719_9BACT</name>
<proteinExistence type="inferred from homology"/>
<dbReference type="Pfam" id="PF08338">
    <property type="entry name" value="DUF1731"/>
    <property type="match status" value="1"/>
</dbReference>
<keyword evidence="5" id="KW-1185">Reference proteome</keyword>
<dbReference type="PANTHER" id="PTHR11092">
    <property type="entry name" value="SUGAR NUCLEOTIDE EPIMERASE RELATED"/>
    <property type="match status" value="1"/>
</dbReference>
<dbReference type="SUPFAM" id="SSF51735">
    <property type="entry name" value="NAD(P)-binding Rossmann-fold domains"/>
    <property type="match status" value="1"/>
</dbReference>
<reference evidence="5" key="1">
    <citation type="journal article" date="2019" name="Int. J. Syst. Evol. Microbiol.">
        <title>The Global Catalogue of Microorganisms (GCM) 10K type strain sequencing project: providing services to taxonomists for standard genome sequencing and annotation.</title>
        <authorList>
            <consortium name="The Broad Institute Genomics Platform"/>
            <consortium name="The Broad Institute Genome Sequencing Center for Infectious Disease"/>
            <person name="Wu L."/>
            <person name="Ma J."/>
        </authorList>
    </citation>
    <scope>NUCLEOTIDE SEQUENCE [LARGE SCALE GENOMIC DNA]</scope>
    <source>
        <strain evidence="5">JCM 17841</strain>
    </source>
</reference>
<comment type="caution">
    <text evidence="4">The sequence shown here is derived from an EMBL/GenBank/DDBJ whole genome shotgun (WGS) entry which is preliminary data.</text>
</comment>
<organism evidence="4 5">
    <name type="scientific">Hymenobacter ginsengisoli</name>
    <dbReference type="NCBI Taxonomy" id="1051626"/>
    <lineage>
        <taxon>Bacteria</taxon>
        <taxon>Pseudomonadati</taxon>
        <taxon>Bacteroidota</taxon>
        <taxon>Cytophagia</taxon>
        <taxon>Cytophagales</taxon>
        <taxon>Hymenobacteraceae</taxon>
        <taxon>Hymenobacter</taxon>
    </lineage>
</organism>
<dbReference type="PANTHER" id="PTHR11092:SF0">
    <property type="entry name" value="EPIMERASE FAMILY PROTEIN SDR39U1"/>
    <property type="match status" value="1"/>
</dbReference>
<dbReference type="InterPro" id="IPR010099">
    <property type="entry name" value="SDR39U1"/>
</dbReference>
<evidence type="ECO:0000259" key="2">
    <source>
        <dbReference type="Pfam" id="PF01370"/>
    </source>
</evidence>
<protein>
    <submittedName>
        <fullName evidence="4">TIGR01777 family oxidoreductase</fullName>
    </submittedName>
</protein>
<dbReference type="Pfam" id="PF01370">
    <property type="entry name" value="Epimerase"/>
    <property type="match status" value="1"/>
</dbReference>
<dbReference type="Gene3D" id="3.40.50.720">
    <property type="entry name" value="NAD(P)-binding Rossmann-like Domain"/>
    <property type="match status" value="1"/>
</dbReference>
<dbReference type="InterPro" id="IPR013549">
    <property type="entry name" value="DUF1731"/>
</dbReference>
<dbReference type="Proteomes" id="UP001501243">
    <property type="component" value="Unassembled WGS sequence"/>
</dbReference>
<accession>A0ABP8Q719</accession>
<comment type="similarity">
    <text evidence="1">Belongs to the NAD(P)-dependent epimerase/dehydratase family. SDR39U1 subfamily.</text>
</comment>
<evidence type="ECO:0000313" key="5">
    <source>
        <dbReference type="Proteomes" id="UP001501243"/>
    </source>
</evidence>
<dbReference type="EMBL" id="BAABGQ010000005">
    <property type="protein sequence ID" value="GAA4497391.1"/>
    <property type="molecule type" value="Genomic_DNA"/>
</dbReference>
<dbReference type="InterPro" id="IPR001509">
    <property type="entry name" value="Epimerase_deHydtase"/>
</dbReference>
<gene>
    <name evidence="4" type="ORF">GCM10023172_12270</name>
</gene>
<dbReference type="InterPro" id="IPR036291">
    <property type="entry name" value="NAD(P)-bd_dom_sf"/>
</dbReference>
<dbReference type="NCBIfam" id="TIGR01777">
    <property type="entry name" value="yfcH"/>
    <property type="match status" value="1"/>
</dbReference>
<evidence type="ECO:0000256" key="1">
    <source>
        <dbReference type="ARBA" id="ARBA00009353"/>
    </source>
</evidence>
<evidence type="ECO:0000259" key="3">
    <source>
        <dbReference type="Pfam" id="PF08338"/>
    </source>
</evidence>
<sequence>MKILITGGTGLIGQRLAELLIDGGHEVALLTRDPQKASHFRLFGWDPQAGTIDPAALPYADCVVNLAGSSVAEGKWTPERKHEIIRSRLDGLELLYRELAKPGHHVQTLLSASAIGVYGDRGDEVLYEDSPIAAPGDDFLADVVVQWEAAARRIGELGPRVVLPRIGIVLSPEGGALVPIAKTVRYGAGAPLGSGRQYMSWIHRDDLCRLLVQMLESSLWQGTYNAVAPNPVTNQEFTETLAQVMHRPLLLPKVPAFGLKLAMGEMSEIVLGSQRVSADKVLSQGFTYEYPRLLAALLSFYGEEAS</sequence>